<feature type="region of interest" description="Disordered" evidence="1">
    <location>
        <begin position="56"/>
        <end position="208"/>
    </location>
</feature>
<dbReference type="EMBL" id="JBEDNZ010000018">
    <property type="protein sequence ID" value="KAL0821277.1"/>
    <property type="molecule type" value="Genomic_DNA"/>
</dbReference>
<feature type="compositionally biased region" description="Basic and acidic residues" evidence="1">
    <location>
        <begin position="148"/>
        <end position="170"/>
    </location>
</feature>
<evidence type="ECO:0000313" key="2">
    <source>
        <dbReference type="EMBL" id="KAL0821277.1"/>
    </source>
</evidence>
<dbReference type="AlphaFoldDB" id="A0ABD0SNB8"/>
<organism evidence="2 3">
    <name type="scientific">Loxostege sticticalis</name>
    <name type="common">Beet webworm moth</name>
    <dbReference type="NCBI Taxonomy" id="481309"/>
    <lineage>
        <taxon>Eukaryota</taxon>
        <taxon>Metazoa</taxon>
        <taxon>Ecdysozoa</taxon>
        <taxon>Arthropoda</taxon>
        <taxon>Hexapoda</taxon>
        <taxon>Insecta</taxon>
        <taxon>Pterygota</taxon>
        <taxon>Neoptera</taxon>
        <taxon>Endopterygota</taxon>
        <taxon>Lepidoptera</taxon>
        <taxon>Glossata</taxon>
        <taxon>Ditrysia</taxon>
        <taxon>Pyraloidea</taxon>
        <taxon>Crambidae</taxon>
        <taxon>Pyraustinae</taxon>
        <taxon>Loxostege</taxon>
    </lineage>
</organism>
<feature type="compositionally biased region" description="Polar residues" evidence="1">
    <location>
        <begin position="171"/>
        <end position="200"/>
    </location>
</feature>
<sequence>MGNYEIVDIAYTGEREKEPEPSYIFDEVIEEENQKSFRWPSFVEFNKREQDQIKTFFKATPKKAKAKGRGDKSPILEEKKSVESKQDKQIIEITSDHSAKAQTTAPSKESDKSPILEEKKSVESKQDKQITEITSDHSAKAQATASSKESDKSPILDEKKSVESKQDKQITETTSDHTAPAQTTASPNETAESKASNSGKGENKLKTE</sequence>
<evidence type="ECO:0000256" key="1">
    <source>
        <dbReference type="SAM" id="MobiDB-lite"/>
    </source>
</evidence>
<evidence type="ECO:0000313" key="3">
    <source>
        <dbReference type="Proteomes" id="UP001549921"/>
    </source>
</evidence>
<proteinExistence type="predicted"/>
<feature type="compositionally biased region" description="Basic and acidic residues" evidence="1">
    <location>
        <begin position="108"/>
        <end position="139"/>
    </location>
</feature>
<name>A0ABD0SNB8_LOXSC</name>
<accession>A0ABD0SNB8</accession>
<comment type="caution">
    <text evidence="2">The sequence shown here is derived from an EMBL/GenBank/DDBJ whole genome shotgun (WGS) entry which is preliminary data.</text>
</comment>
<gene>
    <name evidence="2" type="ORF">ABMA28_005877</name>
</gene>
<feature type="compositionally biased region" description="Basic and acidic residues" evidence="1">
    <location>
        <begin position="68"/>
        <end position="99"/>
    </location>
</feature>
<dbReference type="Proteomes" id="UP001549921">
    <property type="component" value="Unassembled WGS sequence"/>
</dbReference>
<reference evidence="2 3" key="1">
    <citation type="submission" date="2024-06" db="EMBL/GenBank/DDBJ databases">
        <title>A chromosome-level genome assembly of beet webworm, Loxostege sticticalis.</title>
        <authorList>
            <person name="Zhang Y."/>
        </authorList>
    </citation>
    <scope>NUCLEOTIDE SEQUENCE [LARGE SCALE GENOMIC DNA]</scope>
    <source>
        <strain evidence="2">AQ028</strain>
        <tissue evidence="2">Male pupae</tissue>
    </source>
</reference>
<protein>
    <submittedName>
        <fullName evidence="2">Uncharacterized protein</fullName>
    </submittedName>
</protein>